<dbReference type="FunFam" id="1.10.287.1080:FF:000001">
    <property type="entry name" value="Nucleoside triphosphate pyrophosphohydrolase"/>
    <property type="match status" value="1"/>
</dbReference>
<dbReference type="PANTHER" id="PTHR30522">
    <property type="entry name" value="NUCLEOSIDE TRIPHOSPHATE PYROPHOSPHOHYDROLASE"/>
    <property type="match status" value="1"/>
</dbReference>
<dbReference type="InterPro" id="IPR011551">
    <property type="entry name" value="NTP_PyrPHydrolase_MazG"/>
</dbReference>
<dbReference type="EMBL" id="PNIQ01000903">
    <property type="protein sequence ID" value="PMP75918.1"/>
    <property type="molecule type" value="Genomic_DNA"/>
</dbReference>
<comment type="caution">
    <text evidence="2">The sequence shown here is derived from an EMBL/GenBank/DDBJ whole genome shotgun (WGS) entry which is preliminary data.</text>
</comment>
<dbReference type="InterPro" id="IPR004518">
    <property type="entry name" value="MazG-like_dom"/>
</dbReference>
<evidence type="ECO:0000259" key="1">
    <source>
        <dbReference type="Pfam" id="PF03819"/>
    </source>
</evidence>
<dbReference type="InterPro" id="IPR048015">
    <property type="entry name" value="NTP-PPase_MazG-like_N"/>
</dbReference>
<dbReference type="NCBIfam" id="NF007113">
    <property type="entry name" value="PRK09562.1"/>
    <property type="match status" value="1"/>
</dbReference>
<protein>
    <submittedName>
        <fullName evidence="2">Nucleoside triphosphate pyrophosphohydrolase</fullName>
    </submittedName>
</protein>
<dbReference type="GO" id="GO:0006950">
    <property type="term" value="P:response to stress"/>
    <property type="evidence" value="ECO:0007669"/>
    <property type="project" value="UniProtKB-ARBA"/>
</dbReference>
<evidence type="ECO:0000313" key="2">
    <source>
        <dbReference type="EMBL" id="PMP75918.1"/>
    </source>
</evidence>
<dbReference type="Proteomes" id="UP000243376">
    <property type="component" value="Unassembled WGS sequence"/>
</dbReference>
<organism evidence="2 3">
    <name type="scientific">Chloroflexus aggregans</name>
    <dbReference type="NCBI Taxonomy" id="152260"/>
    <lineage>
        <taxon>Bacteria</taxon>
        <taxon>Bacillati</taxon>
        <taxon>Chloroflexota</taxon>
        <taxon>Chloroflexia</taxon>
        <taxon>Chloroflexales</taxon>
        <taxon>Chloroflexineae</taxon>
        <taxon>Chloroflexaceae</taxon>
        <taxon>Chloroflexus</taxon>
    </lineage>
</organism>
<dbReference type="GO" id="GO:0046061">
    <property type="term" value="P:dATP catabolic process"/>
    <property type="evidence" value="ECO:0007669"/>
    <property type="project" value="TreeGrafter"/>
</dbReference>
<dbReference type="Gene3D" id="1.10.287.1080">
    <property type="entry name" value="MazG-like"/>
    <property type="match status" value="2"/>
</dbReference>
<proteinExistence type="predicted"/>
<dbReference type="InterPro" id="IPR048011">
    <property type="entry name" value="NTP-PPase_MazG-like_C"/>
</dbReference>
<dbReference type="Pfam" id="PF03819">
    <property type="entry name" value="MazG"/>
    <property type="match status" value="1"/>
</dbReference>
<dbReference type="GO" id="GO:0046052">
    <property type="term" value="P:UTP catabolic process"/>
    <property type="evidence" value="ECO:0007669"/>
    <property type="project" value="TreeGrafter"/>
</dbReference>
<dbReference type="CDD" id="cd11528">
    <property type="entry name" value="NTP-PPase_MazG_Nterm"/>
    <property type="match status" value="1"/>
</dbReference>
<evidence type="ECO:0000313" key="3">
    <source>
        <dbReference type="Proteomes" id="UP000243376"/>
    </source>
</evidence>
<dbReference type="GO" id="GO:0006203">
    <property type="term" value="P:dGTP catabolic process"/>
    <property type="evidence" value="ECO:0007669"/>
    <property type="project" value="TreeGrafter"/>
</dbReference>
<sequence length="408" mass="45021">MSTTLHTVLNLAVSQGLIDPAALQVWSVEWLLQPPPRPTATKVLPWVEQQGLGSYQPVHLPYPLATHIPALIWGEPATRNLTALATLLAERYPTNHRLVVLTAPEGNTIPLTVAELATAVLPPTEAFGMVVPALSLAEDRRSIDRLRWVIGRLLGPDGCPWDVRQTHQSLRSALLEEVYEALEAIDSGDMRHLCEELGDVLMQVFVHSEMARQAGHFTLEAVVQHVTDKLIFRHPHVFGTTGVTDTGEVLQNWDALKAQELAAKGQVHSSVLDGIPSALPALATAQTLARKAIRAGFTWTTVEQVWAKIVEELAELRETDDSAAQQRELGDLLFALTILAHWLQLDAEAALREANLRFKQRFQQVEQMAARSGRNLRDCTLDELIAWWTAAKMMSNEPTDGTTNSAVS</sequence>
<feature type="domain" description="NTP pyrophosphohydrolase MazG-like" evidence="1">
    <location>
        <begin position="165"/>
        <end position="238"/>
    </location>
</feature>
<dbReference type="GO" id="GO:0047429">
    <property type="term" value="F:nucleoside triphosphate diphosphatase activity"/>
    <property type="evidence" value="ECO:0007669"/>
    <property type="project" value="InterPro"/>
</dbReference>
<dbReference type="NCBIfam" id="TIGR00444">
    <property type="entry name" value="mazG"/>
    <property type="match status" value="1"/>
</dbReference>
<dbReference type="GO" id="GO:0046047">
    <property type="term" value="P:TTP catabolic process"/>
    <property type="evidence" value="ECO:0007669"/>
    <property type="project" value="TreeGrafter"/>
</dbReference>
<dbReference type="GO" id="GO:0046076">
    <property type="term" value="P:dTTP catabolic process"/>
    <property type="evidence" value="ECO:0007669"/>
    <property type="project" value="TreeGrafter"/>
</dbReference>
<accession>A0A2J6WXQ7</accession>
<dbReference type="GO" id="GO:0046081">
    <property type="term" value="P:dUTP catabolic process"/>
    <property type="evidence" value="ECO:0007669"/>
    <property type="project" value="TreeGrafter"/>
</dbReference>
<dbReference type="SUPFAM" id="SSF101386">
    <property type="entry name" value="all-alpha NTP pyrophosphatases"/>
    <property type="match status" value="2"/>
</dbReference>
<reference evidence="2 3" key="1">
    <citation type="submission" date="2018-01" db="EMBL/GenBank/DDBJ databases">
        <title>Metagenomic assembled genomes from two thermal pools in the Uzon Caldera, Kamchatka, Russia.</title>
        <authorList>
            <person name="Wilkins L."/>
            <person name="Ettinger C."/>
        </authorList>
    </citation>
    <scope>NUCLEOTIDE SEQUENCE [LARGE SCALE GENOMIC DNA]</scope>
    <source>
        <strain evidence="2">ZAV-02</strain>
    </source>
</reference>
<dbReference type="AlphaFoldDB" id="A0A2J6WXQ7"/>
<dbReference type="CDD" id="cd11529">
    <property type="entry name" value="NTP-PPase_MazG_Cterm"/>
    <property type="match status" value="1"/>
</dbReference>
<gene>
    <name evidence="2" type="ORF">C0184_13465</name>
</gene>
<dbReference type="PANTHER" id="PTHR30522:SF0">
    <property type="entry name" value="NUCLEOSIDE TRIPHOSPHATE PYROPHOSPHOHYDROLASE"/>
    <property type="match status" value="1"/>
</dbReference>
<keyword evidence="2" id="KW-0378">Hydrolase</keyword>
<name>A0A2J6WXQ7_9CHLR</name>